<evidence type="ECO:0000256" key="7">
    <source>
        <dbReference type="ARBA" id="ARBA00022985"/>
    </source>
</evidence>
<evidence type="ECO:0000256" key="12">
    <source>
        <dbReference type="ARBA" id="ARBA00044330"/>
    </source>
</evidence>
<evidence type="ECO:0000256" key="11">
    <source>
        <dbReference type="ARBA" id="ARBA00044190"/>
    </source>
</evidence>
<organism evidence="14 15">
    <name type="scientific">Sphaerotilus natans subsp. natans DSM 6575</name>
    <dbReference type="NCBI Taxonomy" id="1286631"/>
    <lineage>
        <taxon>Bacteria</taxon>
        <taxon>Pseudomonadati</taxon>
        <taxon>Pseudomonadota</taxon>
        <taxon>Betaproteobacteria</taxon>
        <taxon>Burkholderiales</taxon>
        <taxon>Sphaerotilaceae</taxon>
        <taxon>Sphaerotilus</taxon>
    </lineage>
</organism>
<dbReference type="GO" id="GO:0009244">
    <property type="term" value="P:lipopolysaccharide core region biosynthetic process"/>
    <property type="evidence" value="ECO:0007669"/>
    <property type="project" value="InterPro"/>
</dbReference>
<dbReference type="GO" id="GO:0005886">
    <property type="term" value="C:plasma membrane"/>
    <property type="evidence" value="ECO:0007669"/>
    <property type="project" value="UniProtKB-SubCell"/>
</dbReference>
<dbReference type="AlphaFoldDB" id="A0A059KS35"/>
<reference evidence="14 15" key="1">
    <citation type="journal article" date="2014" name="FEMS Microbiol. Ecol.">
        <title>Sphaerotilus natans encrusted with nanoball-shaped Fe(III) oxide minerals formed by nitrate-reducing mixotrophic Fe(II) oxidation.</title>
        <authorList>
            <person name="Park S."/>
            <person name="Kim D.H."/>
            <person name="Lee J.H."/>
            <person name="Hur H.G."/>
        </authorList>
    </citation>
    <scope>NUCLEOTIDE SEQUENCE [LARGE SCALE GENOMIC DNA]</scope>
    <source>
        <strain evidence="14 15">DSM 6575</strain>
    </source>
</reference>
<dbReference type="eggNOG" id="COG0859">
    <property type="taxonomic scope" value="Bacteria"/>
</dbReference>
<dbReference type="Proteomes" id="UP000026714">
    <property type="component" value="Unassembled WGS sequence"/>
</dbReference>
<dbReference type="PATRIC" id="fig|1286631.3.peg.252"/>
<dbReference type="Gene3D" id="3.40.50.2000">
    <property type="entry name" value="Glycogen Phosphorylase B"/>
    <property type="match status" value="2"/>
</dbReference>
<dbReference type="EMBL" id="AZRA01000006">
    <property type="protein sequence ID" value="KDB54175.1"/>
    <property type="molecule type" value="Genomic_DNA"/>
</dbReference>
<dbReference type="InterPro" id="IPR002201">
    <property type="entry name" value="Glyco_trans_9"/>
</dbReference>
<dbReference type="GO" id="GO:0008713">
    <property type="term" value="F:ADP-heptose-lipopolysaccharide heptosyltransferase activity"/>
    <property type="evidence" value="ECO:0007669"/>
    <property type="project" value="TreeGrafter"/>
</dbReference>
<evidence type="ECO:0000256" key="6">
    <source>
        <dbReference type="ARBA" id="ARBA00022679"/>
    </source>
</evidence>
<dbReference type="SUPFAM" id="SSF53756">
    <property type="entry name" value="UDP-Glycosyltransferase/glycogen phosphorylase"/>
    <property type="match status" value="1"/>
</dbReference>
<dbReference type="PANTHER" id="PTHR30160">
    <property type="entry name" value="TETRAACYLDISACCHARIDE 4'-KINASE-RELATED"/>
    <property type="match status" value="1"/>
</dbReference>
<keyword evidence="6 14" id="KW-0808">Transferase</keyword>
<accession>A0A059KS35</accession>
<proteinExistence type="inferred from homology"/>
<dbReference type="InterPro" id="IPR011908">
    <property type="entry name" value="LipoPS_heptosylTferase-I"/>
</dbReference>
<evidence type="ECO:0000313" key="14">
    <source>
        <dbReference type="EMBL" id="KDB54175.1"/>
    </source>
</evidence>
<dbReference type="Pfam" id="PF01075">
    <property type="entry name" value="Glyco_transf_9"/>
    <property type="match status" value="1"/>
</dbReference>
<comment type="similarity">
    <text evidence="9">Belongs to the glycosyltransferase 9 family.</text>
</comment>
<evidence type="ECO:0000256" key="10">
    <source>
        <dbReference type="ARBA" id="ARBA00044041"/>
    </source>
</evidence>
<sequence>MAPLPDEPRILIVKLSSLGDVIHAMPVVADLRARHPGTRIDWVVEPGFAPLLRRVEGIGEVIECAQRRWRKRWWSAEVRREKQKFRERLRAQAYDAVIDLQGLTKSALVVLSARLAPGGLRYALGNRTEGSGWEAPTRWVADRPIEIEPRIHVVDRSRRLCAEAFGTAIDTPPRFGLQAATRPDPARPLMVLVHGTSRDDKLWPEAHWIEFGRRRVGEGWHLALPQADAVEAERAARIAAAIGAEHCTLWPRMSLDAIVDRFGAAQAVVGVDSGLSHLAVALDRVHLQLYNFPTSWRTGPQPAHGHHHQLSVEGAAAGEPPTLEQVEQAWRQVAP</sequence>
<keyword evidence="8" id="KW-0472">Membrane</keyword>
<dbReference type="GO" id="GO:0005829">
    <property type="term" value="C:cytosol"/>
    <property type="evidence" value="ECO:0007669"/>
    <property type="project" value="TreeGrafter"/>
</dbReference>
<evidence type="ECO:0000256" key="1">
    <source>
        <dbReference type="ARBA" id="ARBA00004515"/>
    </source>
</evidence>
<keyword evidence="7" id="KW-0448">Lipopolysaccharide biosynthesis</keyword>
<evidence type="ECO:0000256" key="13">
    <source>
        <dbReference type="ARBA" id="ARBA00049201"/>
    </source>
</evidence>
<dbReference type="InterPro" id="IPR051199">
    <property type="entry name" value="LPS_LOS_Heptosyltrfase"/>
</dbReference>
<evidence type="ECO:0000256" key="3">
    <source>
        <dbReference type="ARBA" id="ARBA00022475"/>
    </source>
</evidence>
<keyword evidence="15" id="KW-1185">Reference proteome</keyword>
<gene>
    <name evidence="14" type="ORF">X805_02570</name>
</gene>
<comment type="catalytic activity">
    <reaction evidence="13">
        <text>an alpha-Kdo-(2-&gt;4)-alpha-Kdo-(2-&gt;6)-lipid A + ADP-L-glycero-beta-D-manno-heptose = an L-alpha-D-Hep-(1-&gt;5)-[alpha-Kdo-(2-&gt;4)]-alpha-Kdo-(2-&gt;6)-lipid A + ADP + H(+)</text>
        <dbReference type="Rhea" id="RHEA:74067"/>
        <dbReference type="ChEBI" id="CHEBI:15378"/>
        <dbReference type="ChEBI" id="CHEBI:61506"/>
        <dbReference type="ChEBI" id="CHEBI:176431"/>
        <dbReference type="ChEBI" id="CHEBI:193068"/>
        <dbReference type="ChEBI" id="CHEBI:456216"/>
        <dbReference type="EC" id="2.4.99.23"/>
    </reaction>
</comment>
<comment type="pathway">
    <text evidence="2">Bacterial outer membrane biogenesis; LPS core biosynthesis.</text>
</comment>
<comment type="subcellular location">
    <subcellularLocation>
        <location evidence="1">Cell inner membrane</location>
        <topology evidence="1">Peripheral membrane protein</topology>
        <orientation evidence="1">Cytoplasmic side</orientation>
    </subcellularLocation>
</comment>
<dbReference type="NCBIfam" id="TIGR02193">
    <property type="entry name" value="heptsyl_trn_I"/>
    <property type="match status" value="1"/>
</dbReference>
<dbReference type="EC" id="2.4.99.23" evidence="10"/>
<dbReference type="CDD" id="cd03789">
    <property type="entry name" value="GT9_LPS_heptosyltransferase"/>
    <property type="match status" value="1"/>
</dbReference>
<evidence type="ECO:0000256" key="5">
    <source>
        <dbReference type="ARBA" id="ARBA00022676"/>
    </source>
</evidence>
<comment type="caution">
    <text evidence="14">The sequence shown here is derived from an EMBL/GenBank/DDBJ whole genome shotgun (WGS) entry which is preliminary data.</text>
</comment>
<evidence type="ECO:0000256" key="4">
    <source>
        <dbReference type="ARBA" id="ARBA00022519"/>
    </source>
</evidence>
<keyword evidence="3" id="KW-1003">Cell membrane</keyword>
<dbReference type="PANTHER" id="PTHR30160:SF19">
    <property type="entry name" value="LIPOPOLYSACCHARIDE HEPTOSYLTRANSFERASE 1"/>
    <property type="match status" value="1"/>
</dbReference>
<evidence type="ECO:0000313" key="15">
    <source>
        <dbReference type="Proteomes" id="UP000026714"/>
    </source>
</evidence>
<evidence type="ECO:0000256" key="8">
    <source>
        <dbReference type="ARBA" id="ARBA00023136"/>
    </source>
</evidence>
<keyword evidence="5" id="KW-0328">Glycosyltransferase</keyword>
<evidence type="ECO:0000256" key="9">
    <source>
        <dbReference type="ARBA" id="ARBA00043995"/>
    </source>
</evidence>
<dbReference type="RefSeq" id="WP_037477376.1">
    <property type="nucleotide sequence ID" value="NZ_AZRA01000006.1"/>
</dbReference>
<name>A0A059KS35_9BURK</name>
<dbReference type="STRING" id="34103.SAMN05421778_10764"/>
<evidence type="ECO:0000256" key="2">
    <source>
        <dbReference type="ARBA" id="ARBA00004713"/>
    </source>
</evidence>
<protein>
    <recommendedName>
        <fullName evidence="11">Lipopolysaccharide heptosyltransferase 1</fullName>
        <ecNumber evidence="10">2.4.99.23</ecNumber>
    </recommendedName>
    <alternativeName>
        <fullName evidence="12">ADP-heptose:lipopolysaccharide heptosyltransferase I</fullName>
    </alternativeName>
</protein>
<keyword evidence="4" id="KW-0997">Cell inner membrane</keyword>